<reference evidence="6" key="1">
    <citation type="submission" date="2022-08" db="UniProtKB">
        <authorList>
            <consortium name="EnsemblMetazoa"/>
        </authorList>
    </citation>
    <scope>IDENTIFICATION</scope>
    <source>
        <strain evidence="6">05x7-T-G4-1.051#20</strain>
    </source>
</reference>
<dbReference type="InterPro" id="IPR039757">
    <property type="entry name" value="EIF2D"/>
</dbReference>
<dbReference type="SUPFAM" id="SSF47592">
    <property type="entry name" value="SWIB/MDM2 domain"/>
    <property type="match status" value="1"/>
</dbReference>
<feature type="domain" description="SUI1" evidence="4">
    <location>
        <begin position="506"/>
        <end position="577"/>
    </location>
</feature>
<proteinExistence type="inferred from homology"/>
<dbReference type="InterPro" id="IPR015947">
    <property type="entry name" value="PUA-like_sf"/>
</dbReference>
<dbReference type="Pfam" id="PF26292">
    <property type="entry name" value="PUA_elF2D"/>
    <property type="match status" value="1"/>
</dbReference>
<dbReference type="FunFam" id="3.10.400.20:FF:000002">
    <property type="entry name" value="Eukaryotic translation initiation factor 2D"/>
    <property type="match status" value="1"/>
</dbReference>
<dbReference type="InterPro" id="IPR039759">
    <property type="entry name" value="eIF2D_SUI1"/>
</dbReference>
<dbReference type="InterPro" id="IPR048248">
    <property type="entry name" value="PUA_eIF2d-like"/>
</dbReference>
<dbReference type="InterPro" id="IPR041366">
    <property type="entry name" value="Pre-PUA"/>
</dbReference>
<name>A0A8W8IYN3_MAGGI</name>
<dbReference type="InterPro" id="IPR048247">
    <property type="entry name" value="eIF2D_N"/>
</dbReference>
<evidence type="ECO:0000259" key="5">
    <source>
        <dbReference type="PROSITE" id="PS51925"/>
    </source>
</evidence>
<dbReference type="AlphaFoldDB" id="A0A8W8IYN3"/>
<dbReference type="PANTHER" id="PTHR12217:SF4">
    <property type="entry name" value="EUKARYOTIC TRANSLATION INITIATION FACTOR 2D"/>
    <property type="match status" value="1"/>
</dbReference>
<dbReference type="Pfam" id="PF17832">
    <property type="entry name" value="Pre-PUA"/>
    <property type="match status" value="1"/>
</dbReference>
<comment type="similarity">
    <text evidence="1">Belongs to the eIF2D family.</text>
</comment>
<evidence type="ECO:0008006" key="8">
    <source>
        <dbReference type="Google" id="ProtNLM"/>
    </source>
</evidence>
<dbReference type="Pfam" id="PF25304">
    <property type="entry name" value="WHD_eIF2D"/>
    <property type="match status" value="1"/>
</dbReference>
<dbReference type="InterPro" id="IPR003121">
    <property type="entry name" value="SWIB_MDM2_domain"/>
</dbReference>
<evidence type="ECO:0000313" key="7">
    <source>
        <dbReference type="Proteomes" id="UP000005408"/>
    </source>
</evidence>
<dbReference type="EnsemblMetazoa" id="G1626.1">
    <property type="protein sequence ID" value="G1626.1:cds"/>
    <property type="gene ID" value="G1626"/>
</dbReference>
<accession>A0A8W8IYN3</accession>
<evidence type="ECO:0000256" key="1">
    <source>
        <dbReference type="ARBA" id="ARBA00010359"/>
    </source>
</evidence>
<dbReference type="NCBIfam" id="TIGR00451">
    <property type="entry name" value="unchar_dom_2"/>
    <property type="match status" value="1"/>
</dbReference>
<dbReference type="InterPro" id="IPR036885">
    <property type="entry name" value="SWIB_MDM2_dom_sf"/>
</dbReference>
<dbReference type="Proteomes" id="UP000005408">
    <property type="component" value="Unassembled WGS sequence"/>
</dbReference>
<dbReference type="InterPro" id="IPR058886">
    <property type="entry name" value="SWIB_eIF2D"/>
</dbReference>
<dbReference type="InterPro" id="IPR001950">
    <property type="entry name" value="SUI1"/>
</dbReference>
<dbReference type="GO" id="GO:0003743">
    <property type="term" value="F:translation initiation factor activity"/>
    <property type="evidence" value="ECO:0007669"/>
    <property type="project" value="InterPro"/>
</dbReference>
<evidence type="ECO:0000259" key="4">
    <source>
        <dbReference type="PROSITE" id="PS50296"/>
    </source>
</evidence>
<dbReference type="CDD" id="cd11610">
    <property type="entry name" value="eIF2D_N"/>
    <property type="match status" value="1"/>
</dbReference>
<dbReference type="PROSITE" id="PS51925">
    <property type="entry name" value="SWIB_MDM2"/>
    <property type="match status" value="1"/>
</dbReference>
<keyword evidence="7" id="KW-1185">Reference proteome</keyword>
<keyword evidence="2" id="KW-0963">Cytoplasm</keyword>
<dbReference type="InterPro" id="IPR057429">
    <property type="entry name" value="WH_eIF2D"/>
</dbReference>
<dbReference type="Gene3D" id="3.30.780.10">
    <property type="entry name" value="SUI1-like domain"/>
    <property type="match status" value="1"/>
</dbReference>
<evidence type="ECO:0000313" key="6">
    <source>
        <dbReference type="EnsemblMetazoa" id="G1626.1:cds"/>
    </source>
</evidence>
<dbReference type="SUPFAM" id="SSF55159">
    <property type="entry name" value="eIF1-like"/>
    <property type="match status" value="1"/>
</dbReference>
<dbReference type="CDD" id="cd11608">
    <property type="entry name" value="eIF2D_C"/>
    <property type="match status" value="1"/>
</dbReference>
<dbReference type="PROSITE" id="PS50890">
    <property type="entry name" value="PUA"/>
    <property type="match status" value="1"/>
</dbReference>
<feature type="domain" description="DM2" evidence="5">
    <location>
        <begin position="399"/>
        <end position="482"/>
    </location>
</feature>
<dbReference type="Gene3D" id="1.10.245.10">
    <property type="entry name" value="SWIB/MDM2 domain"/>
    <property type="match status" value="1"/>
</dbReference>
<dbReference type="Gene3D" id="3.10.400.20">
    <property type="match status" value="1"/>
</dbReference>
<feature type="region of interest" description="Disordered" evidence="3">
    <location>
        <begin position="204"/>
        <end position="277"/>
    </location>
</feature>
<dbReference type="GO" id="GO:0001731">
    <property type="term" value="P:formation of translation preinitiation complex"/>
    <property type="evidence" value="ECO:0007669"/>
    <property type="project" value="InterPro"/>
</dbReference>
<protein>
    <recommendedName>
        <fullName evidence="8">Ligatin</fullName>
    </recommendedName>
</protein>
<evidence type="ECO:0000256" key="3">
    <source>
        <dbReference type="SAM" id="MobiDB-lite"/>
    </source>
</evidence>
<sequence length="596" mass="65826">MFLKPFRVKTQTSIKGSDRKKVRSTLQQSFPLLSSEAASDIVPNKAEMTTAKISTHSGINIVVYCVGKNPVLIDVDGVVYPTVYTMWKYPDLLPVFRTHSNVFSRLAGGADLMLPGVVVEEEVTPKTFAHINKGAVCSISLVGNRSPIAVGTAAMSGSDMFDSAMRGKGVHVLHILGDELWAFGDKSKPPLLPEKTRETVLDMAGESQDGDTAEGEDRLAEEPDVCEGSQEPEHQLSGEEGSSEGEGGEDLAASTDRMSLKEEKIEEDTSTVDQSPKESMDDLFKLCFQCAMKKSLKPTDLPVLTSAFYKLHMVKFCPADKHLDVKKTSFKKLSKFLKEMEKAGYIKVKELSKGVESITEMKKDHPELRYVKPPEGAGVMEATPAETSDSQYHPPRITEMLSFNAAVLPLVKELGMQKGSAVTGSELRNIINEYVRKNNLQDEKNKSKVTLDPLLASIVLNKGENDITQLRWDDLTSRIAGKMQNVFKVEFQGQPPIIRKGKMEEITLNVFQRGSNKKVTTVDNLDVFGLDLKEFAHEIQIAIQCSCTVSQSSSNKMQVVIQGNQIAFVADLLTGKYRIPKKYIKGLEKAPKGKRK</sequence>
<dbReference type="PANTHER" id="PTHR12217">
    <property type="entry name" value="EUKARYOTIC TRANSLATION INITIATION FACTOR 2D"/>
    <property type="match status" value="1"/>
</dbReference>
<dbReference type="GO" id="GO:0003723">
    <property type="term" value="F:RNA binding"/>
    <property type="evidence" value="ECO:0007669"/>
    <property type="project" value="InterPro"/>
</dbReference>
<dbReference type="Pfam" id="PF26291">
    <property type="entry name" value="SWIB_eIF2D"/>
    <property type="match status" value="1"/>
</dbReference>
<dbReference type="InterPro" id="IPR004521">
    <property type="entry name" value="Uncharacterised_CHP00451"/>
</dbReference>
<dbReference type="Pfam" id="PF01253">
    <property type="entry name" value="SUI1"/>
    <property type="match status" value="1"/>
</dbReference>
<dbReference type="InterPro" id="IPR036877">
    <property type="entry name" value="SUI1_dom_sf"/>
</dbReference>
<dbReference type="CDD" id="cd21156">
    <property type="entry name" value="PUA_eIF2d-like"/>
    <property type="match status" value="1"/>
</dbReference>
<dbReference type="PROSITE" id="PS50296">
    <property type="entry name" value="SUI1"/>
    <property type="match status" value="1"/>
</dbReference>
<organism evidence="6 7">
    <name type="scientific">Magallana gigas</name>
    <name type="common">Pacific oyster</name>
    <name type="synonym">Crassostrea gigas</name>
    <dbReference type="NCBI Taxonomy" id="29159"/>
    <lineage>
        <taxon>Eukaryota</taxon>
        <taxon>Metazoa</taxon>
        <taxon>Spiralia</taxon>
        <taxon>Lophotrochozoa</taxon>
        <taxon>Mollusca</taxon>
        <taxon>Bivalvia</taxon>
        <taxon>Autobranchia</taxon>
        <taxon>Pteriomorphia</taxon>
        <taxon>Ostreida</taxon>
        <taxon>Ostreoidea</taxon>
        <taxon>Ostreidae</taxon>
        <taxon>Magallana</taxon>
    </lineage>
</organism>
<dbReference type="SUPFAM" id="SSF88697">
    <property type="entry name" value="PUA domain-like"/>
    <property type="match status" value="1"/>
</dbReference>
<evidence type="ECO:0000256" key="2">
    <source>
        <dbReference type="ARBA" id="ARBA00022490"/>
    </source>
</evidence>